<evidence type="ECO:0000313" key="12">
    <source>
        <dbReference type="RefSeq" id="XP_035693285.1"/>
    </source>
</evidence>
<keyword evidence="4" id="KW-0479">Metal-binding</keyword>
<dbReference type="GeneID" id="118427555"/>
<evidence type="ECO:0000256" key="8">
    <source>
        <dbReference type="PROSITE-ProRule" id="PRU00076"/>
    </source>
</evidence>
<comment type="function">
    <text evidence="1">Acts as a defensive agent. Recognizes blood group fucosylated oligosaccharides including A, B, H and Lewis B-type antigens. Does not recognize Lewis A antigen and has low affinity for monovalent haptens.</text>
</comment>
<reference evidence="11" key="1">
    <citation type="journal article" date="2020" name="Nat. Ecol. Evol.">
        <title>Deeply conserved synteny resolves early events in vertebrate evolution.</title>
        <authorList>
            <person name="Simakov O."/>
            <person name="Marletaz F."/>
            <person name="Yue J.X."/>
            <person name="O'Connell B."/>
            <person name="Jenkins J."/>
            <person name="Brandt A."/>
            <person name="Calef R."/>
            <person name="Tung C.H."/>
            <person name="Huang T.K."/>
            <person name="Schmutz J."/>
            <person name="Satoh N."/>
            <person name="Yu J.K."/>
            <person name="Putnam N.H."/>
            <person name="Green R.E."/>
            <person name="Rokhsar D.S."/>
        </authorList>
    </citation>
    <scope>NUCLEOTIDE SEQUENCE [LARGE SCALE GENOMIC DNA]</scope>
    <source>
        <strain evidence="11">S238N-H82</strain>
    </source>
</reference>
<evidence type="ECO:0000256" key="4">
    <source>
        <dbReference type="ARBA" id="ARBA00022723"/>
    </source>
</evidence>
<comment type="caution">
    <text evidence="8">Lacks conserved residue(s) required for the propagation of feature annotation.</text>
</comment>
<dbReference type="RefSeq" id="XP_035693285.1">
    <property type="nucleotide sequence ID" value="XM_035837392.1"/>
</dbReference>
<dbReference type="SMART" id="SM00607">
    <property type="entry name" value="FTP"/>
    <property type="match status" value="1"/>
</dbReference>
<dbReference type="PANTHER" id="PTHR45713">
    <property type="entry name" value="FTP DOMAIN-CONTAINING PROTEIN"/>
    <property type="match status" value="1"/>
</dbReference>
<dbReference type="InterPro" id="IPR051941">
    <property type="entry name" value="BG_Antigen-Binding_Lectin"/>
</dbReference>
<dbReference type="KEGG" id="bfo:118427555"/>
<dbReference type="PROSITE" id="PS50026">
    <property type="entry name" value="EGF_3"/>
    <property type="match status" value="1"/>
</dbReference>
<dbReference type="OrthoDB" id="547680at2759"/>
<keyword evidence="7" id="KW-1015">Disulfide bond</keyword>
<evidence type="ECO:0000256" key="1">
    <source>
        <dbReference type="ARBA" id="ARBA00002219"/>
    </source>
</evidence>
<feature type="domain" description="F5/8 type C" evidence="9">
    <location>
        <begin position="44"/>
        <end position="190"/>
    </location>
</feature>
<dbReference type="Pfam" id="PF00754">
    <property type="entry name" value="F5_F8_type_C"/>
    <property type="match status" value="1"/>
</dbReference>
<dbReference type="SUPFAM" id="SSF49785">
    <property type="entry name" value="Galactose-binding domain-like"/>
    <property type="match status" value="2"/>
</dbReference>
<evidence type="ECO:0000256" key="5">
    <source>
        <dbReference type="ARBA" id="ARBA00022734"/>
    </source>
</evidence>
<comment type="subunit">
    <text evidence="3">Homotrimer.</text>
</comment>
<keyword evidence="8" id="KW-0245">EGF-like domain</keyword>
<feature type="domain" description="EGF-like" evidence="10">
    <location>
        <begin position="1"/>
        <end position="36"/>
    </location>
</feature>
<name>A0A9J7M391_BRAFL</name>
<dbReference type="GO" id="GO:0042806">
    <property type="term" value="F:fucose binding"/>
    <property type="evidence" value="ECO:0007669"/>
    <property type="project" value="UniProtKB-ARBA"/>
</dbReference>
<dbReference type="InterPro" id="IPR008979">
    <property type="entry name" value="Galactose-bd-like_sf"/>
</dbReference>
<protein>
    <submittedName>
        <fullName evidence="12">Uncharacterized protein LOC118427555</fullName>
    </submittedName>
</protein>
<dbReference type="InterPro" id="IPR000742">
    <property type="entry name" value="EGF"/>
</dbReference>
<dbReference type="PROSITE" id="PS50022">
    <property type="entry name" value="FA58C_3"/>
    <property type="match status" value="1"/>
</dbReference>
<gene>
    <name evidence="12" type="primary">LOC118427555</name>
</gene>
<evidence type="ECO:0000256" key="2">
    <source>
        <dbReference type="ARBA" id="ARBA00010147"/>
    </source>
</evidence>
<dbReference type="Proteomes" id="UP000001554">
    <property type="component" value="Chromosome 12"/>
</dbReference>
<organism evidence="11 12">
    <name type="scientific">Branchiostoma floridae</name>
    <name type="common">Florida lancelet</name>
    <name type="synonym">Amphioxus</name>
    <dbReference type="NCBI Taxonomy" id="7739"/>
    <lineage>
        <taxon>Eukaryota</taxon>
        <taxon>Metazoa</taxon>
        <taxon>Chordata</taxon>
        <taxon>Cephalochordata</taxon>
        <taxon>Leptocardii</taxon>
        <taxon>Amphioxiformes</taxon>
        <taxon>Branchiostomatidae</taxon>
        <taxon>Branchiostoma</taxon>
    </lineage>
</organism>
<comment type="similarity">
    <text evidence="2">Belongs to the fucolectin family.</text>
</comment>
<proteinExistence type="inferred from homology"/>
<dbReference type="GO" id="GO:0010185">
    <property type="term" value="P:regulation of cellular defense response"/>
    <property type="evidence" value="ECO:0007669"/>
    <property type="project" value="UniProtKB-ARBA"/>
</dbReference>
<evidence type="ECO:0000256" key="7">
    <source>
        <dbReference type="ARBA" id="ARBA00023157"/>
    </source>
</evidence>
<dbReference type="Gene3D" id="2.60.120.260">
    <property type="entry name" value="Galactose-binding domain-like"/>
    <property type="match status" value="2"/>
</dbReference>
<accession>A0A9J7M391</accession>
<keyword evidence="6" id="KW-0106">Calcium</keyword>
<evidence type="ECO:0000259" key="9">
    <source>
        <dbReference type="PROSITE" id="PS50022"/>
    </source>
</evidence>
<evidence type="ECO:0000259" key="10">
    <source>
        <dbReference type="PROSITE" id="PS50026"/>
    </source>
</evidence>
<sequence length="433" mass="47224">MDACLAKPCHTKATCSDNSAPALDATCTCYPGYIGDGLANGSGCSGVWLKRKSSWVVDSAGPPWVDNGVTHDATKALDGDQETFWNPIGAEKSNNDWYIVLDLTVPKTLTRIAVNNLGDTTHDIAAFKLLKSQDGLTWEHVVSVTDVETGTGRRQEFGGFEGTARYWRFVVTQTHSGWQPYLTELYLYGLLSGANVALGKTAFQTSYHSGTSGSVAVDGNTATDYFSGSCTHTEGEANPAWWVDLEQSYAVDRVVIFNRQDCCAERLNPFNIHIGDSPQLTTNPRCGGDIQIDVSQPAISVSCEDMKGRYVGVRLPGASRVLTLCEVQIVPDYPMMLKNLGCWEDQYDRAISMMEGTDPRLDGHSYLLRTDPIKKCYQVAKDRGYKVFAVQDSGQCFSSATAADTYRKYGPSTGCAEGEGGSWSNDVYEIIDA</sequence>
<dbReference type="Pfam" id="PF22633">
    <property type="entry name" value="F5_F8_type_C_2"/>
    <property type="match status" value="1"/>
</dbReference>
<dbReference type="GO" id="GO:0001868">
    <property type="term" value="P:regulation of complement activation, lectin pathway"/>
    <property type="evidence" value="ECO:0007669"/>
    <property type="project" value="UniProtKB-ARBA"/>
</dbReference>
<dbReference type="InterPro" id="IPR006585">
    <property type="entry name" value="FTP1"/>
</dbReference>
<dbReference type="GO" id="GO:0046872">
    <property type="term" value="F:metal ion binding"/>
    <property type="evidence" value="ECO:0007669"/>
    <property type="project" value="UniProtKB-KW"/>
</dbReference>
<dbReference type="AlphaFoldDB" id="A0A9J7M391"/>
<dbReference type="Gene3D" id="2.10.25.10">
    <property type="entry name" value="Laminin"/>
    <property type="match status" value="1"/>
</dbReference>
<evidence type="ECO:0000256" key="6">
    <source>
        <dbReference type="ARBA" id="ARBA00022837"/>
    </source>
</evidence>
<reference evidence="12" key="2">
    <citation type="submission" date="2025-08" db="UniProtKB">
        <authorList>
            <consortium name="RefSeq"/>
        </authorList>
    </citation>
    <scope>IDENTIFICATION</scope>
    <source>
        <strain evidence="12">S238N-H82</strain>
        <tissue evidence="12">Testes</tissue>
    </source>
</reference>
<evidence type="ECO:0000256" key="3">
    <source>
        <dbReference type="ARBA" id="ARBA00011233"/>
    </source>
</evidence>
<keyword evidence="11" id="KW-1185">Reference proteome</keyword>
<keyword evidence="5" id="KW-0430">Lectin</keyword>
<dbReference type="InterPro" id="IPR000421">
    <property type="entry name" value="FA58C"/>
</dbReference>
<evidence type="ECO:0000313" key="11">
    <source>
        <dbReference type="Proteomes" id="UP000001554"/>
    </source>
</evidence>
<dbReference type="FunFam" id="2.60.120.260:FF:000105">
    <property type="entry name" value="Sushi, von Willebrand factor type A, EGF and pentraxin domain-containing protein 1"/>
    <property type="match status" value="1"/>
</dbReference>
<dbReference type="PANTHER" id="PTHR45713:SF6">
    <property type="entry name" value="F5_8 TYPE C DOMAIN-CONTAINING PROTEIN"/>
    <property type="match status" value="1"/>
</dbReference>